<reference evidence="1 2" key="1">
    <citation type="submission" date="2017-08" db="EMBL/GenBank/DDBJ databases">
        <title>Complete genome sequence of Mucilaginibacter sp. strain BJC16-A31.</title>
        <authorList>
            <consortium name="Henan University of Science and Technology"/>
            <person name="You X."/>
        </authorList>
    </citation>
    <scope>NUCLEOTIDE SEQUENCE [LARGE SCALE GENOMIC DNA]</scope>
    <source>
        <strain evidence="1 2">BJC16-A31</strain>
    </source>
</reference>
<proteinExistence type="predicted"/>
<accession>A0A223NSV6</accession>
<sequence>MIINELKLKKRLIYLEIINSLTSKYPKFNKHFPRVNFLKTSVLFWGIKTPKKLKCNIYITNTESTIFRKIITKTGLFL</sequence>
<organism evidence="1 2">
    <name type="scientific">Mucilaginibacter xinganensis</name>
    <dbReference type="NCBI Taxonomy" id="1234841"/>
    <lineage>
        <taxon>Bacteria</taxon>
        <taxon>Pseudomonadati</taxon>
        <taxon>Bacteroidota</taxon>
        <taxon>Sphingobacteriia</taxon>
        <taxon>Sphingobacteriales</taxon>
        <taxon>Sphingobacteriaceae</taxon>
        <taxon>Mucilaginibacter</taxon>
    </lineage>
</organism>
<dbReference type="KEGG" id="muc:MuYL_1027"/>
<keyword evidence="2" id="KW-1185">Reference proteome</keyword>
<dbReference type="Proteomes" id="UP000215002">
    <property type="component" value="Chromosome"/>
</dbReference>
<evidence type="ECO:0000313" key="2">
    <source>
        <dbReference type="Proteomes" id="UP000215002"/>
    </source>
</evidence>
<name>A0A223NSV6_9SPHI</name>
<protein>
    <submittedName>
        <fullName evidence="1">Uncharacterized protein</fullName>
    </submittedName>
</protein>
<dbReference type="EMBL" id="CP022743">
    <property type="protein sequence ID" value="ASU32927.1"/>
    <property type="molecule type" value="Genomic_DNA"/>
</dbReference>
<evidence type="ECO:0000313" key="1">
    <source>
        <dbReference type="EMBL" id="ASU32927.1"/>
    </source>
</evidence>
<gene>
    <name evidence="1" type="ORF">MuYL_1027</name>
</gene>
<dbReference type="AlphaFoldDB" id="A0A223NSV6"/>